<organism evidence="3 4">
    <name type="scientific">Mesoplasma corruscae</name>
    <dbReference type="NCBI Taxonomy" id="216874"/>
    <lineage>
        <taxon>Bacteria</taxon>
        <taxon>Bacillati</taxon>
        <taxon>Mycoplasmatota</taxon>
        <taxon>Mollicutes</taxon>
        <taxon>Entomoplasmatales</taxon>
        <taxon>Entomoplasmataceae</taxon>
        <taxon>Mesoplasma</taxon>
    </lineage>
</organism>
<feature type="domain" description="GIY-YIG" evidence="2">
    <location>
        <begin position="85"/>
        <end position="192"/>
    </location>
</feature>
<feature type="transmembrane region" description="Helical" evidence="1">
    <location>
        <begin position="20"/>
        <end position="41"/>
    </location>
</feature>
<dbReference type="Proteomes" id="UP000239785">
    <property type="component" value="Unassembled WGS sequence"/>
</dbReference>
<gene>
    <name evidence="3" type="ORF">MCORR_v1c04680</name>
</gene>
<keyword evidence="4" id="KW-1185">Reference proteome</keyword>
<dbReference type="EMBL" id="PHNF01000001">
    <property type="protein sequence ID" value="PPE06837.1"/>
    <property type="molecule type" value="Genomic_DNA"/>
</dbReference>
<evidence type="ECO:0000259" key="2">
    <source>
        <dbReference type="PROSITE" id="PS50164"/>
    </source>
</evidence>
<dbReference type="InterPro" id="IPR000305">
    <property type="entry name" value="GIY-YIG_endonuc"/>
</dbReference>
<dbReference type="Gene3D" id="3.40.1440.10">
    <property type="entry name" value="GIY-YIG endonuclease"/>
    <property type="match status" value="1"/>
</dbReference>
<dbReference type="PROSITE" id="PS50164">
    <property type="entry name" value="GIY_YIG"/>
    <property type="match status" value="1"/>
</dbReference>
<accession>A0A2S5RHT7</accession>
<dbReference type="AlphaFoldDB" id="A0A2S5RHT7"/>
<evidence type="ECO:0000256" key="1">
    <source>
        <dbReference type="SAM" id="Phobius"/>
    </source>
</evidence>
<proteinExistence type="predicted"/>
<keyword evidence="1" id="KW-0472">Membrane</keyword>
<name>A0A2S5RHT7_9MOLU</name>
<dbReference type="InterPro" id="IPR035901">
    <property type="entry name" value="GIY-YIG_endonuc_sf"/>
</dbReference>
<keyword evidence="1" id="KW-0812">Transmembrane</keyword>
<dbReference type="Pfam" id="PF01541">
    <property type="entry name" value="GIY-YIG"/>
    <property type="match status" value="1"/>
</dbReference>
<protein>
    <recommendedName>
        <fullName evidence="2">GIY-YIG domain-containing protein</fullName>
    </recommendedName>
</protein>
<reference evidence="3 4" key="1">
    <citation type="submission" date="2017-11" db="EMBL/GenBank/DDBJ databases">
        <title>Genome sequence of Mesoplasma corruscae ELCA-2 (ATCC 49579).</title>
        <authorList>
            <person name="Lo W.-S."/>
            <person name="Kuo C.-H."/>
        </authorList>
    </citation>
    <scope>NUCLEOTIDE SEQUENCE [LARGE SCALE GENOMIC DNA]</scope>
    <source>
        <strain evidence="3 4">ELCA-2</strain>
    </source>
</reference>
<comment type="caution">
    <text evidence="3">The sequence shown here is derived from an EMBL/GenBank/DDBJ whole genome shotgun (WGS) entry which is preliminary data.</text>
</comment>
<keyword evidence="1" id="KW-1133">Transmembrane helix</keyword>
<sequence length="242" mass="28560">MHISLGNILDWLSTKTDIMILIMYFLLVFWIVLLILTNIVLKLKIKKRHKTISKIIKQKVSKTFWNKTMNNMIWNYNEQQSVEKNVGGIYLIYIQTSNSSLFQPLYVGQSQNIKRRIAEHVESIESVYFKNTLSSKYYEKINCKYRSIAKYMIVNNLSLNNIYFLILEDLTEAYQNKMNIKKTAFQKTLQNKAEIFINSREAFWMELLESDTRGFNVMNSNSQYANPINLPDFVKTKNCKKG</sequence>
<dbReference type="RefSeq" id="WP_104207993.1">
    <property type="nucleotide sequence ID" value="NZ_PHNF01000001.1"/>
</dbReference>
<evidence type="ECO:0000313" key="3">
    <source>
        <dbReference type="EMBL" id="PPE06837.1"/>
    </source>
</evidence>
<dbReference type="CDD" id="cd00719">
    <property type="entry name" value="GIY-YIG_SF"/>
    <property type="match status" value="1"/>
</dbReference>
<evidence type="ECO:0000313" key="4">
    <source>
        <dbReference type="Proteomes" id="UP000239785"/>
    </source>
</evidence>